<gene>
    <name evidence="1" type="ORF">PIB30_068633</name>
</gene>
<evidence type="ECO:0000313" key="2">
    <source>
        <dbReference type="Proteomes" id="UP001341840"/>
    </source>
</evidence>
<evidence type="ECO:0000313" key="1">
    <source>
        <dbReference type="EMBL" id="MED6150071.1"/>
    </source>
</evidence>
<proteinExistence type="predicted"/>
<reference evidence="1 2" key="1">
    <citation type="journal article" date="2023" name="Plants (Basel)">
        <title>Bridging the Gap: Combining Genomics and Transcriptomics Approaches to Understand Stylosanthes scabra, an Orphan Legume from the Brazilian Caatinga.</title>
        <authorList>
            <person name="Ferreira-Neto J.R.C."/>
            <person name="da Silva M.D."/>
            <person name="Binneck E."/>
            <person name="de Melo N.F."/>
            <person name="da Silva R.H."/>
            <person name="de Melo A.L.T.M."/>
            <person name="Pandolfi V."/>
            <person name="Bustamante F.O."/>
            <person name="Brasileiro-Vidal A.C."/>
            <person name="Benko-Iseppon A.M."/>
        </authorList>
    </citation>
    <scope>NUCLEOTIDE SEQUENCE [LARGE SCALE GENOMIC DNA]</scope>
    <source>
        <tissue evidence="1">Leaves</tissue>
    </source>
</reference>
<dbReference type="EMBL" id="JASCZI010091360">
    <property type="protein sequence ID" value="MED6150071.1"/>
    <property type="molecule type" value="Genomic_DNA"/>
</dbReference>
<sequence>TTDDSIYGEARPNTPEGMLRQLSKLEPVPEKPEIYGVRIPNHGFSVRIKRKTPISKLVGPHGAILLDTRVLPFLAFTSYNSQTL</sequence>
<name>A0ABU6TPJ5_9FABA</name>
<accession>A0ABU6TPJ5</accession>
<feature type="non-terminal residue" evidence="1">
    <location>
        <position position="1"/>
    </location>
</feature>
<organism evidence="1 2">
    <name type="scientific">Stylosanthes scabra</name>
    <dbReference type="NCBI Taxonomy" id="79078"/>
    <lineage>
        <taxon>Eukaryota</taxon>
        <taxon>Viridiplantae</taxon>
        <taxon>Streptophyta</taxon>
        <taxon>Embryophyta</taxon>
        <taxon>Tracheophyta</taxon>
        <taxon>Spermatophyta</taxon>
        <taxon>Magnoliopsida</taxon>
        <taxon>eudicotyledons</taxon>
        <taxon>Gunneridae</taxon>
        <taxon>Pentapetalae</taxon>
        <taxon>rosids</taxon>
        <taxon>fabids</taxon>
        <taxon>Fabales</taxon>
        <taxon>Fabaceae</taxon>
        <taxon>Papilionoideae</taxon>
        <taxon>50 kb inversion clade</taxon>
        <taxon>dalbergioids sensu lato</taxon>
        <taxon>Dalbergieae</taxon>
        <taxon>Pterocarpus clade</taxon>
        <taxon>Stylosanthes</taxon>
    </lineage>
</organism>
<protein>
    <submittedName>
        <fullName evidence="1">Uncharacterized protein</fullName>
    </submittedName>
</protein>
<keyword evidence="2" id="KW-1185">Reference proteome</keyword>
<dbReference type="Proteomes" id="UP001341840">
    <property type="component" value="Unassembled WGS sequence"/>
</dbReference>
<comment type="caution">
    <text evidence="1">The sequence shown here is derived from an EMBL/GenBank/DDBJ whole genome shotgun (WGS) entry which is preliminary data.</text>
</comment>